<dbReference type="Proteomes" id="UP000198629">
    <property type="component" value="Unassembled WGS sequence"/>
</dbReference>
<dbReference type="InterPro" id="IPR033436">
    <property type="entry name" value="MucB/RseB_C"/>
</dbReference>
<dbReference type="PANTHER" id="PTHR38782:SF1">
    <property type="entry name" value="SIGMA-E FACTOR REGULATORY PROTEIN RSEB"/>
    <property type="match status" value="1"/>
</dbReference>
<dbReference type="GO" id="GO:0032885">
    <property type="term" value="P:regulation of polysaccharide biosynthetic process"/>
    <property type="evidence" value="ECO:0007669"/>
    <property type="project" value="TreeGrafter"/>
</dbReference>
<dbReference type="InterPro" id="IPR033434">
    <property type="entry name" value="MucB/RseB_N"/>
</dbReference>
<dbReference type="InterPro" id="IPR038484">
    <property type="entry name" value="MucB/RseB_C_sf"/>
</dbReference>
<dbReference type="PANTHER" id="PTHR38782">
    <property type="match status" value="1"/>
</dbReference>
<protein>
    <submittedName>
        <fullName evidence="8">Sigma E regulatory protein, MucB/RseB</fullName>
    </submittedName>
</protein>
<keyword evidence="4" id="KW-0574">Periplasm</keyword>
<dbReference type="STRING" id="492660.SAMN05192566_1883"/>
<comment type="subcellular location">
    <subcellularLocation>
        <location evidence="1">Periplasm</location>
    </subcellularLocation>
</comment>
<reference evidence="9" key="1">
    <citation type="submission" date="2016-10" db="EMBL/GenBank/DDBJ databases">
        <authorList>
            <person name="Varghese N."/>
            <person name="Submissions S."/>
        </authorList>
    </citation>
    <scope>NUCLEOTIDE SEQUENCE [LARGE SCALE GENOMIC DNA]</scope>
    <source>
        <strain evidence="9">CBMB127</strain>
    </source>
</reference>
<dbReference type="EMBL" id="FNFX01000003">
    <property type="protein sequence ID" value="SDK61079.1"/>
    <property type="molecule type" value="Genomic_DNA"/>
</dbReference>
<feature type="chain" id="PRO_5011632528" evidence="5">
    <location>
        <begin position="22"/>
        <end position="317"/>
    </location>
</feature>
<feature type="signal peptide" evidence="5">
    <location>
        <begin position="1"/>
        <end position="21"/>
    </location>
</feature>
<name>A0A1G9DB19_9PROT</name>
<dbReference type="Gene3D" id="3.30.200.100">
    <property type="entry name" value="MucB/RseB, C-terminal domain"/>
    <property type="match status" value="1"/>
</dbReference>
<dbReference type="Pfam" id="PF03888">
    <property type="entry name" value="MucB_RseB"/>
    <property type="match status" value="1"/>
</dbReference>
<evidence type="ECO:0000256" key="1">
    <source>
        <dbReference type="ARBA" id="ARBA00004418"/>
    </source>
</evidence>
<evidence type="ECO:0000259" key="6">
    <source>
        <dbReference type="Pfam" id="PF03888"/>
    </source>
</evidence>
<feature type="domain" description="MucB/RseB N-terminal" evidence="6">
    <location>
        <begin position="28"/>
        <end position="199"/>
    </location>
</feature>
<dbReference type="GO" id="GO:0030288">
    <property type="term" value="C:outer membrane-bounded periplasmic space"/>
    <property type="evidence" value="ECO:0007669"/>
    <property type="project" value="TreeGrafter"/>
</dbReference>
<dbReference type="Gene3D" id="2.50.20.10">
    <property type="entry name" value="Lipoprotein localisation LolA/LolB/LppX"/>
    <property type="match status" value="1"/>
</dbReference>
<feature type="domain" description="MucB/RseB C-terminal" evidence="7">
    <location>
        <begin position="225"/>
        <end position="313"/>
    </location>
</feature>
<dbReference type="AlphaFoldDB" id="A0A1G9DB19"/>
<dbReference type="CDD" id="cd16327">
    <property type="entry name" value="RseB"/>
    <property type="match status" value="1"/>
</dbReference>
<dbReference type="GO" id="GO:0045152">
    <property type="term" value="F:antisigma factor binding"/>
    <property type="evidence" value="ECO:0007669"/>
    <property type="project" value="TreeGrafter"/>
</dbReference>
<organism evidence="8 9">
    <name type="scientific">Methylophilus rhizosphaerae</name>
    <dbReference type="NCBI Taxonomy" id="492660"/>
    <lineage>
        <taxon>Bacteria</taxon>
        <taxon>Pseudomonadati</taxon>
        <taxon>Pseudomonadota</taxon>
        <taxon>Betaproteobacteria</taxon>
        <taxon>Nitrosomonadales</taxon>
        <taxon>Methylophilaceae</taxon>
        <taxon>Methylophilus</taxon>
    </lineage>
</organism>
<evidence type="ECO:0000313" key="8">
    <source>
        <dbReference type="EMBL" id="SDK61079.1"/>
    </source>
</evidence>
<dbReference type="PIRSF" id="PIRSF005427">
    <property type="entry name" value="RseB"/>
    <property type="match status" value="1"/>
</dbReference>
<comment type="similarity">
    <text evidence="2">Belongs to the RseB family.</text>
</comment>
<evidence type="ECO:0000256" key="5">
    <source>
        <dbReference type="SAM" id="SignalP"/>
    </source>
</evidence>
<dbReference type="Pfam" id="PF17188">
    <property type="entry name" value="MucB_RseB_C"/>
    <property type="match status" value="1"/>
</dbReference>
<keyword evidence="9" id="KW-1185">Reference proteome</keyword>
<evidence type="ECO:0000256" key="4">
    <source>
        <dbReference type="ARBA" id="ARBA00022764"/>
    </source>
</evidence>
<dbReference type="InterPro" id="IPR005588">
    <property type="entry name" value="MucB_RseB"/>
</dbReference>
<evidence type="ECO:0000256" key="2">
    <source>
        <dbReference type="ARBA" id="ARBA00008150"/>
    </source>
</evidence>
<evidence type="ECO:0000313" key="9">
    <source>
        <dbReference type="Proteomes" id="UP000198629"/>
    </source>
</evidence>
<dbReference type="OrthoDB" id="7067274at2"/>
<gene>
    <name evidence="8" type="ORF">SAMN05192566_1883</name>
</gene>
<proteinExistence type="inferred from homology"/>
<accession>A0A1G9DB19</accession>
<evidence type="ECO:0000256" key="3">
    <source>
        <dbReference type="ARBA" id="ARBA00022729"/>
    </source>
</evidence>
<sequence>MSLRFVIGTLVALAASQQVMADESLWDTMQKTAAAARELNYQGLFVYHNGAIIRSVQITHIYENGREFTRNVVLDGRPREVFSEGDDIVIFNAKNDKIVIEKRRGQNLFPAMLPTQLSSLKQNYTLKFVGQARIAGRPAQVIDMIPNDNLRYQYRVWSDSEYGLLLKMSMMDMQGHTLEQIGFNQVSLLQTRNLDWFQPKIDASKPYVMDDTTDLTHVDDNLIVPNLPAGYKKIDQIRLRVPGRTAPVEQVIFSDGLASVSLFVEPVIKGMQPRVGKKTMGSTNVYANVLNGYQLVVVGEVPAQTVEQIAQQVSFKK</sequence>
<dbReference type="RefSeq" id="WP_091471863.1">
    <property type="nucleotide sequence ID" value="NZ_FNFX01000003.1"/>
</dbReference>
<keyword evidence="3 5" id="KW-0732">Signal</keyword>
<evidence type="ECO:0000259" key="7">
    <source>
        <dbReference type="Pfam" id="PF17188"/>
    </source>
</evidence>